<evidence type="ECO:0000313" key="1">
    <source>
        <dbReference type="EMBL" id="GAI88165.1"/>
    </source>
</evidence>
<dbReference type="InterPro" id="IPR026350">
    <property type="entry name" value="GxxExxY"/>
</dbReference>
<accession>X1TKR8</accession>
<protein>
    <recommendedName>
        <fullName evidence="2">GxxExxY protein</fullName>
    </recommendedName>
</protein>
<gene>
    <name evidence="1" type="ORF">S12H4_39594</name>
</gene>
<sequence length="128" mass="14788">MEQRRITEQIIGCAYTVYNKMGYGFLESVYEKCMLIELAKANLKAKAQMPITVFYEGHTVGEFVADLFVENKVIVELKSVRRVVKAYEVQLVNYLTATNTDIGLLLNFAEQKVEVKRKRRTLPEEVDF</sequence>
<proteinExistence type="predicted"/>
<comment type="caution">
    <text evidence="1">The sequence shown here is derived from an EMBL/GenBank/DDBJ whole genome shotgun (WGS) entry which is preliminary data.</text>
</comment>
<dbReference type="EMBL" id="BARW01023938">
    <property type="protein sequence ID" value="GAI88165.1"/>
    <property type="molecule type" value="Genomic_DNA"/>
</dbReference>
<reference evidence="1" key="1">
    <citation type="journal article" date="2014" name="Front. Microbiol.">
        <title>High frequency of phylogenetically diverse reductive dehalogenase-homologous genes in deep subseafloor sedimentary metagenomes.</title>
        <authorList>
            <person name="Kawai M."/>
            <person name="Futagami T."/>
            <person name="Toyoda A."/>
            <person name="Takaki Y."/>
            <person name="Nishi S."/>
            <person name="Hori S."/>
            <person name="Arai W."/>
            <person name="Tsubouchi T."/>
            <person name="Morono Y."/>
            <person name="Uchiyama I."/>
            <person name="Ito T."/>
            <person name="Fujiyama A."/>
            <person name="Inagaki F."/>
            <person name="Takami H."/>
        </authorList>
    </citation>
    <scope>NUCLEOTIDE SEQUENCE</scope>
    <source>
        <strain evidence="1">Expedition CK06-06</strain>
    </source>
</reference>
<name>X1TKR8_9ZZZZ</name>
<dbReference type="Pfam" id="PF13366">
    <property type="entry name" value="PDDEXK_3"/>
    <property type="match status" value="1"/>
</dbReference>
<dbReference type="NCBIfam" id="TIGR04256">
    <property type="entry name" value="GxxExxY"/>
    <property type="match status" value="1"/>
</dbReference>
<dbReference type="AlphaFoldDB" id="X1TKR8"/>
<organism evidence="1">
    <name type="scientific">marine sediment metagenome</name>
    <dbReference type="NCBI Taxonomy" id="412755"/>
    <lineage>
        <taxon>unclassified sequences</taxon>
        <taxon>metagenomes</taxon>
        <taxon>ecological metagenomes</taxon>
    </lineage>
</organism>
<evidence type="ECO:0008006" key="2">
    <source>
        <dbReference type="Google" id="ProtNLM"/>
    </source>
</evidence>